<organism evidence="7 8">
    <name type="scientific">Cinara cedri</name>
    <dbReference type="NCBI Taxonomy" id="506608"/>
    <lineage>
        <taxon>Eukaryota</taxon>
        <taxon>Metazoa</taxon>
        <taxon>Ecdysozoa</taxon>
        <taxon>Arthropoda</taxon>
        <taxon>Hexapoda</taxon>
        <taxon>Insecta</taxon>
        <taxon>Pterygota</taxon>
        <taxon>Neoptera</taxon>
        <taxon>Paraneoptera</taxon>
        <taxon>Hemiptera</taxon>
        <taxon>Sternorrhyncha</taxon>
        <taxon>Aphidomorpha</taxon>
        <taxon>Aphidoidea</taxon>
        <taxon>Aphididae</taxon>
        <taxon>Lachninae</taxon>
        <taxon>Cinara</taxon>
    </lineage>
</organism>
<gene>
    <name evidence="7" type="ORF">CINCED_3A017471</name>
</gene>
<evidence type="ECO:0000313" key="7">
    <source>
        <dbReference type="EMBL" id="VVC37242.1"/>
    </source>
</evidence>
<keyword evidence="8" id="KW-1185">Reference proteome</keyword>
<dbReference type="Proteomes" id="UP000325440">
    <property type="component" value="Unassembled WGS sequence"/>
</dbReference>
<dbReference type="AlphaFoldDB" id="A0A5E4N6P3"/>
<evidence type="ECO:0000256" key="4">
    <source>
        <dbReference type="ARBA" id="ARBA00035393"/>
    </source>
</evidence>
<evidence type="ECO:0000256" key="2">
    <source>
        <dbReference type="ARBA" id="ARBA00035119"/>
    </source>
</evidence>
<dbReference type="OrthoDB" id="416777at2759"/>
<dbReference type="EMBL" id="CABPRJ010001444">
    <property type="protein sequence ID" value="VVC37242.1"/>
    <property type="molecule type" value="Genomic_DNA"/>
</dbReference>
<evidence type="ECO:0000256" key="6">
    <source>
        <dbReference type="RuleBase" id="RU365002"/>
    </source>
</evidence>
<evidence type="ECO:0000256" key="5">
    <source>
        <dbReference type="ARBA" id="ARBA00048204"/>
    </source>
</evidence>
<dbReference type="GO" id="GO:0016787">
    <property type="term" value="F:hydrolase activity"/>
    <property type="evidence" value="ECO:0007669"/>
    <property type="project" value="UniProtKB-KW"/>
</dbReference>
<dbReference type="PANTHER" id="PTHR21314">
    <property type="entry name" value="QUEUOSINE 5'-PHOSPHATE N-GLYCOSYLASE_HYDROLASE-RELATED"/>
    <property type="match status" value="1"/>
</dbReference>
<evidence type="ECO:0000313" key="8">
    <source>
        <dbReference type="Proteomes" id="UP000325440"/>
    </source>
</evidence>
<protein>
    <recommendedName>
        <fullName evidence="3 6">Queuosine 5'-phosphate N-glycosylase/hydrolase</fullName>
        <ecNumber evidence="6">3.2.2.-</ecNumber>
    </recommendedName>
    <alternativeName>
        <fullName evidence="4 6">Queuosine-nucleotide N-glycosylase/hydrolase</fullName>
    </alternativeName>
</protein>
<comment type="similarity">
    <text evidence="2 6">Belongs to the QNG1 protein family.</text>
</comment>
<dbReference type="PANTHER" id="PTHR21314:SF0">
    <property type="entry name" value="QUEUOSINE 5'-PHOSPHATE N-GLYCOSYLASE_HYDROLASE"/>
    <property type="match status" value="1"/>
</dbReference>
<dbReference type="EC" id="3.2.2.-" evidence="6"/>
<reference evidence="7 8" key="1">
    <citation type="submission" date="2019-08" db="EMBL/GenBank/DDBJ databases">
        <authorList>
            <person name="Alioto T."/>
            <person name="Alioto T."/>
            <person name="Gomez Garrido J."/>
        </authorList>
    </citation>
    <scope>NUCLEOTIDE SEQUENCE [LARGE SCALE GENOMIC DNA]</scope>
</reference>
<dbReference type="GO" id="GO:0006400">
    <property type="term" value="P:tRNA modification"/>
    <property type="evidence" value="ECO:0007669"/>
    <property type="project" value="TreeGrafter"/>
</dbReference>
<dbReference type="Pfam" id="PF10343">
    <property type="entry name" value="Q_salvage"/>
    <property type="match status" value="1"/>
</dbReference>
<comment type="catalytic activity">
    <reaction evidence="5 6">
        <text>queuosine 5'-phosphate + H2O = queuine + D-ribose 5-phosphate</text>
        <dbReference type="Rhea" id="RHEA:75387"/>
        <dbReference type="ChEBI" id="CHEBI:15377"/>
        <dbReference type="ChEBI" id="CHEBI:17433"/>
        <dbReference type="ChEBI" id="CHEBI:78346"/>
        <dbReference type="ChEBI" id="CHEBI:194371"/>
    </reaction>
    <physiologicalReaction direction="left-to-right" evidence="5 6">
        <dbReference type="Rhea" id="RHEA:75388"/>
    </physiologicalReaction>
</comment>
<keyword evidence="1 6" id="KW-0378">Hydrolase</keyword>
<accession>A0A5E4N6P3</accession>
<comment type="function">
    <text evidence="6">Catalyzes the hydrolysis of queuosine 5'-phosphate, releasing the nucleobase queuine (q). Is required for salvage of queuine from exogenous queuosine (Q) that is imported and then converted to queuosine 5'-phosphate intracellularly.</text>
</comment>
<sequence>MVLKVLDTCQEVMNKSKDVQILSSNIPKLAEKIYTLIKENKITLDEFKKCPLHPQNEDEEAINWIFIIDSLNYCFFDPNNKHHWTVTWKNQKYSGYFGLCAAVNRALEKGIKMTDMNTCLKLTRNQLDEILLGDDGITIPLLQERYLCLQQSADVLLKKYKGNFVNCILEANHSAQKLLEIISENFFYFRDESIYDGKTVAFYKRAQILIADIWSSCRGLGFGEFHDINTLTMFADYRVPQVLLYFGVLKYSDKLKETLKQGILLEHGAPAEVEIRAASVVAVNNIVCELKNLIAKTNSQLICNSIIVDTYLWGYRRENAAILEETPYHKTLNIYY</sequence>
<name>A0A5E4N6P3_9HEMI</name>
<evidence type="ECO:0000256" key="3">
    <source>
        <dbReference type="ARBA" id="ARBA00035306"/>
    </source>
</evidence>
<evidence type="ECO:0000256" key="1">
    <source>
        <dbReference type="ARBA" id="ARBA00022801"/>
    </source>
</evidence>
<dbReference type="InterPro" id="IPR019438">
    <property type="entry name" value="Q_salvage"/>
</dbReference>
<proteinExistence type="inferred from homology"/>